<organism evidence="1 2">
    <name type="scientific">Actinomadura macrotermitis</name>
    <dbReference type="NCBI Taxonomy" id="2585200"/>
    <lineage>
        <taxon>Bacteria</taxon>
        <taxon>Bacillati</taxon>
        <taxon>Actinomycetota</taxon>
        <taxon>Actinomycetes</taxon>
        <taxon>Streptosporangiales</taxon>
        <taxon>Thermomonosporaceae</taxon>
        <taxon>Actinomadura</taxon>
    </lineage>
</organism>
<dbReference type="RefSeq" id="WP_153536147.1">
    <property type="nucleotide sequence ID" value="NZ_WEGH01000003.1"/>
</dbReference>
<accession>A0A7K0C1R1</accession>
<dbReference type="Proteomes" id="UP000487268">
    <property type="component" value="Unassembled WGS sequence"/>
</dbReference>
<evidence type="ECO:0008006" key="3">
    <source>
        <dbReference type="Google" id="ProtNLM"/>
    </source>
</evidence>
<gene>
    <name evidence="1" type="ORF">ACRB68_48190</name>
</gene>
<dbReference type="OrthoDB" id="4548523at2"/>
<reference evidence="1 2" key="1">
    <citation type="submission" date="2019-10" db="EMBL/GenBank/DDBJ databases">
        <title>Actinomadura rubteroloni sp. nov. and Actinomadura macrotermitis sp. nov., isolated from the gut of fungus growing-termite Macrotermes natalensis.</title>
        <authorList>
            <person name="Benndorf R."/>
            <person name="Martin K."/>
            <person name="Kuefner M."/>
            <person name="De Beer W."/>
            <person name="Kaster A.-K."/>
            <person name="Vollmers J."/>
            <person name="Poulsen M."/>
            <person name="Beemelmanns C."/>
        </authorList>
    </citation>
    <scope>NUCLEOTIDE SEQUENCE [LARGE SCALE GENOMIC DNA]</scope>
    <source>
        <strain evidence="1 2">RB68</strain>
    </source>
</reference>
<dbReference type="SUPFAM" id="SSF109854">
    <property type="entry name" value="DinB/YfiT-like putative metalloenzymes"/>
    <property type="match status" value="1"/>
</dbReference>
<dbReference type="AlphaFoldDB" id="A0A7K0C1R1"/>
<dbReference type="Gene3D" id="1.20.120.450">
    <property type="entry name" value="dinb family like domain"/>
    <property type="match status" value="1"/>
</dbReference>
<dbReference type="InterPro" id="IPR007061">
    <property type="entry name" value="MST-like"/>
</dbReference>
<dbReference type="Pfam" id="PF04978">
    <property type="entry name" value="MST"/>
    <property type="match status" value="1"/>
</dbReference>
<dbReference type="InterPro" id="IPR034660">
    <property type="entry name" value="DinB/YfiT-like"/>
</dbReference>
<protein>
    <recommendedName>
        <fullName evidence="3">Mini-circle protein</fullName>
    </recommendedName>
</protein>
<sequence>MSDHPKRTSPPAEGDERATLAGFLQFHRETLARKCAGLTAGQLKQRAVPPSSLSLLGLVRHMTRGEQEWFGKALDGTGAWADQGGDDFDVDDVDAGKALELWEEACARSRAAVEAAESLDVTGRAYDKTLSLRWIITHMLEEYARHNGHADLLRERIDGVTGE</sequence>
<name>A0A7K0C1R1_9ACTN</name>
<comment type="caution">
    <text evidence="1">The sequence shown here is derived from an EMBL/GenBank/DDBJ whole genome shotgun (WGS) entry which is preliminary data.</text>
</comment>
<keyword evidence="2" id="KW-1185">Reference proteome</keyword>
<proteinExistence type="predicted"/>
<evidence type="ECO:0000313" key="1">
    <source>
        <dbReference type="EMBL" id="MQY06724.1"/>
    </source>
</evidence>
<dbReference type="EMBL" id="WEGH01000003">
    <property type="protein sequence ID" value="MQY06724.1"/>
    <property type="molecule type" value="Genomic_DNA"/>
</dbReference>
<evidence type="ECO:0000313" key="2">
    <source>
        <dbReference type="Proteomes" id="UP000487268"/>
    </source>
</evidence>